<dbReference type="InterPro" id="IPR043128">
    <property type="entry name" value="Rev_trsase/Diguanyl_cyclase"/>
</dbReference>
<dbReference type="InterPro" id="IPR000700">
    <property type="entry name" value="PAS-assoc_C"/>
</dbReference>
<dbReference type="SUPFAM" id="SSF55073">
    <property type="entry name" value="Nucleotide cyclase"/>
    <property type="match status" value="1"/>
</dbReference>
<dbReference type="PROSITE" id="PS50112">
    <property type="entry name" value="PAS"/>
    <property type="match status" value="2"/>
</dbReference>
<dbReference type="Pfam" id="PF13426">
    <property type="entry name" value="PAS_9"/>
    <property type="match status" value="1"/>
</dbReference>
<dbReference type="Proteomes" id="UP000197092">
    <property type="component" value="Chromosome 1"/>
</dbReference>
<dbReference type="InterPro" id="IPR052155">
    <property type="entry name" value="Biofilm_reg_signaling"/>
</dbReference>
<organism evidence="4 5">
    <name type="scientific">Vibrio mediterranei</name>
    <dbReference type="NCBI Taxonomy" id="689"/>
    <lineage>
        <taxon>Bacteria</taxon>
        <taxon>Pseudomonadati</taxon>
        <taxon>Pseudomonadota</taxon>
        <taxon>Gammaproteobacteria</taxon>
        <taxon>Vibrionales</taxon>
        <taxon>Vibrionaceae</taxon>
        <taxon>Vibrio</taxon>
    </lineage>
</organism>
<dbReference type="Gene3D" id="3.30.70.270">
    <property type="match status" value="1"/>
</dbReference>
<dbReference type="InterPro" id="IPR001610">
    <property type="entry name" value="PAC"/>
</dbReference>
<evidence type="ECO:0000259" key="2">
    <source>
        <dbReference type="PROSITE" id="PS50113"/>
    </source>
</evidence>
<dbReference type="CDD" id="cd00130">
    <property type="entry name" value="PAS"/>
    <property type="match status" value="1"/>
</dbReference>
<feature type="domain" description="PAS" evidence="1">
    <location>
        <begin position="130"/>
        <end position="174"/>
    </location>
</feature>
<name>A0AAN1KPC4_9VIBR</name>
<dbReference type="PROSITE" id="PS50887">
    <property type="entry name" value="GGDEF"/>
    <property type="match status" value="1"/>
</dbReference>
<dbReference type="PROSITE" id="PS50113">
    <property type="entry name" value="PAC"/>
    <property type="match status" value="1"/>
</dbReference>
<evidence type="ECO:0000259" key="3">
    <source>
        <dbReference type="PROSITE" id="PS50887"/>
    </source>
</evidence>
<dbReference type="Pfam" id="PF00989">
    <property type="entry name" value="PAS"/>
    <property type="match status" value="1"/>
</dbReference>
<dbReference type="RefSeq" id="WP_088877598.1">
    <property type="nucleotide sequence ID" value="NZ_CP018308.1"/>
</dbReference>
<dbReference type="InterPro" id="IPR035965">
    <property type="entry name" value="PAS-like_dom_sf"/>
</dbReference>
<feature type="domain" description="PAC" evidence="2">
    <location>
        <begin position="204"/>
        <end position="254"/>
    </location>
</feature>
<sequence length="425" mass="47860">MDRYSAKFDQSIHRLFDITPIPTVVTSVDGGLEYTNPALHAFLGYSRKELMSSEVVITHPEDLHINKKVRAQLVENPTQSVQVHKRYLHKDGHSIPALLNMAAEVDEYGNACRFLSQIVDLSGVRQSQAAELLLDQLVQKSHDAIYVVDREFGQILNCNELGYKRLGYTKQELLKLTVPDINPMFSKSLTWGDHVRNMKQSSHQFVEATHRRKDGSELPIEANVSMVEFNGEYYLLAIVRDISERKAREQQVIEAQNLDPLTNLPNRRLLNAKLESVVSESSKRLEKLAFMYLDIDNFKQLNDHYGHAVGDQVLVCLASRLRDFTRQSDLVARLGGDEFLIVLPGLNSQEHVLGIANHILQVVSHTILLPSGEEIQPALSLGATLCFSFDLDLSDAISTADKAMYQAKKQSGSSSHYISSKNYPF</sequence>
<protein>
    <recommendedName>
        <fullName evidence="6">Diguanylate cyclase</fullName>
    </recommendedName>
</protein>
<dbReference type="SMART" id="SM00086">
    <property type="entry name" value="PAC"/>
    <property type="match status" value="2"/>
</dbReference>
<evidence type="ECO:0000313" key="5">
    <source>
        <dbReference type="Proteomes" id="UP000197092"/>
    </source>
</evidence>
<evidence type="ECO:0000259" key="1">
    <source>
        <dbReference type="PROSITE" id="PS50112"/>
    </source>
</evidence>
<proteinExistence type="predicted"/>
<dbReference type="SUPFAM" id="SSF55785">
    <property type="entry name" value="PYP-like sensor domain (PAS domain)"/>
    <property type="match status" value="2"/>
</dbReference>
<feature type="domain" description="GGDEF" evidence="3">
    <location>
        <begin position="286"/>
        <end position="421"/>
    </location>
</feature>
<dbReference type="CDD" id="cd01949">
    <property type="entry name" value="GGDEF"/>
    <property type="match status" value="1"/>
</dbReference>
<dbReference type="InterPro" id="IPR013767">
    <property type="entry name" value="PAS_fold"/>
</dbReference>
<dbReference type="NCBIfam" id="TIGR00229">
    <property type="entry name" value="sensory_box"/>
    <property type="match status" value="2"/>
</dbReference>
<evidence type="ECO:0000313" key="4">
    <source>
        <dbReference type="EMBL" id="ASI91320.1"/>
    </source>
</evidence>
<dbReference type="InterPro" id="IPR029787">
    <property type="entry name" value="Nucleotide_cyclase"/>
</dbReference>
<dbReference type="PANTHER" id="PTHR44757">
    <property type="entry name" value="DIGUANYLATE CYCLASE DGCP"/>
    <property type="match status" value="1"/>
</dbReference>
<dbReference type="AlphaFoldDB" id="A0AAN1KPC4"/>
<dbReference type="InterPro" id="IPR000160">
    <property type="entry name" value="GGDEF_dom"/>
</dbReference>
<dbReference type="NCBIfam" id="TIGR00254">
    <property type="entry name" value="GGDEF"/>
    <property type="match status" value="1"/>
</dbReference>
<dbReference type="Gene3D" id="3.30.450.20">
    <property type="entry name" value="PAS domain"/>
    <property type="match status" value="2"/>
</dbReference>
<reference evidence="5" key="1">
    <citation type="submission" date="2016-12" db="EMBL/GenBank/DDBJ databases">
        <title>Comparative genomic analysis reveals the diversity, evolution, and environmental adaptation strategies of the genus Vibrio.</title>
        <authorList>
            <person name="Lin H."/>
            <person name="Wang X."/>
            <person name="Zhang X.-H."/>
        </authorList>
    </citation>
    <scope>NUCLEOTIDE SEQUENCE [LARGE SCALE GENOMIC DNA]</scope>
    <source>
        <strain evidence="5">QT6D1</strain>
    </source>
</reference>
<evidence type="ECO:0008006" key="6">
    <source>
        <dbReference type="Google" id="ProtNLM"/>
    </source>
</evidence>
<gene>
    <name evidence="4" type="ORF">BSZ05_16725</name>
</gene>
<dbReference type="InterPro" id="IPR000014">
    <property type="entry name" value="PAS"/>
</dbReference>
<dbReference type="PANTHER" id="PTHR44757:SF2">
    <property type="entry name" value="BIOFILM ARCHITECTURE MAINTENANCE PROTEIN MBAA"/>
    <property type="match status" value="1"/>
</dbReference>
<feature type="domain" description="PAS" evidence="1">
    <location>
        <begin position="8"/>
        <end position="77"/>
    </location>
</feature>
<dbReference type="SMART" id="SM00267">
    <property type="entry name" value="GGDEF"/>
    <property type="match status" value="1"/>
</dbReference>
<dbReference type="SMART" id="SM00091">
    <property type="entry name" value="PAS"/>
    <property type="match status" value="2"/>
</dbReference>
<dbReference type="KEGG" id="vsh:BSZ05_16725"/>
<dbReference type="EMBL" id="CP018308">
    <property type="protein sequence ID" value="ASI91320.1"/>
    <property type="molecule type" value="Genomic_DNA"/>
</dbReference>
<accession>A0AAN1KPC4</accession>
<dbReference type="Pfam" id="PF00990">
    <property type="entry name" value="GGDEF"/>
    <property type="match status" value="1"/>
</dbReference>